<reference evidence="10" key="1">
    <citation type="journal article" date="2017" name="Genome Announc.">
        <title>Whole-Genome Sequence of Photobacterium damselae subsp. piscicida Strain 91-197, Isolated from Hybrid Striped Bass (Morone sp.) in the United States.</title>
        <authorList>
            <person name="Teru Y."/>
            <person name="Hikima J."/>
            <person name="Kono T."/>
            <person name="Sakai M."/>
            <person name="Takano T."/>
            <person name="Hawke J.P."/>
            <person name="Takeyama H."/>
            <person name="Aoki T."/>
        </authorList>
    </citation>
    <scope>NUCLEOTIDE SEQUENCE</scope>
    <source>
        <strain evidence="10">91-197</strain>
    </source>
</reference>
<keyword evidence="3 8" id="KW-0808">Transferase</keyword>
<dbReference type="PANTHER" id="PTHR10695">
    <property type="entry name" value="DEPHOSPHO-COA KINASE-RELATED"/>
    <property type="match status" value="1"/>
</dbReference>
<evidence type="ECO:0000256" key="4">
    <source>
        <dbReference type="ARBA" id="ARBA00022741"/>
    </source>
</evidence>
<accession>A0A1V1V6D7</accession>
<dbReference type="EMBL" id="AP018045">
    <property type="protein sequence ID" value="BAX54214.1"/>
    <property type="molecule type" value="Genomic_DNA"/>
</dbReference>
<dbReference type="PANTHER" id="PTHR10695:SF46">
    <property type="entry name" value="BIFUNCTIONAL COENZYME A SYNTHASE-RELATED"/>
    <property type="match status" value="1"/>
</dbReference>
<dbReference type="GO" id="GO:0005524">
    <property type="term" value="F:ATP binding"/>
    <property type="evidence" value="ECO:0007669"/>
    <property type="project" value="UniProtKB-UniRule"/>
</dbReference>
<evidence type="ECO:0000256" key="9">
    <source>
        <dbReference type="NCBIfam" id="TIGR00152"/>
    </source>
</evidence>
<evidence type="ECO:0000256" key="5">
    <source>
        <dbReference type="ARBA" id="ARBA00022777"/>
    </source>
</evidence>
<evidence type="ECO:0000256" key="3">
    <source>
        <dbReference type="ARBA" id="ARBA00022679"/>
    </source>
</evidence>
<reference evidence="11 13" key="3">
    <citation type="submission" date="2020-09" db="EMBL/GenBank/DDBJ databases">
        <title>Complete, closed and curated genome sequences of Photobacterium damselae subsp. piscicida isolates from Australia indicate localised evolution and additional plasmid-borne pathogenicity mechanisms.</title>
        <authorList>
            <person name="Baseggio L."/>
            <person name="Silayeva O."/>
            <person name="Buller N."/>
            <person name="Landos M."/>
            <person name="Engelstaedter J."/>
            <person name="Barnes A.C."/>
        </authorList>
    </citation>
    <scope>NUCLEOTIDE SEQUENCE [LARGE SCALE GENOMIC DNA]</scope>
    <source>
        <strain evidence="11 13">AS-16-0540-1</strain>
    </source>
</reference>
<dbReference type="EC" id="2.7.1.24" evidence="8 9"/>
<evidence type="ECO:0000256" key="8">
    <source>
        <dbReference type="HAMAP-Rule" id="MF_00376"/>
    </source>
</evidence>
<dbReference type="Proteomes" id="UP000218676">
    <property type="component" value="Chromosome 1"/>
</dbReference>
<evidence type="ECO:0000256" key="1">
    <source>
        <dbReference type="ARBA" id="ARBA00009018"/>
    </source>
</evidence>
<evidence type="ECO:0000256" key="6">
    <source>
        <dbReference type="ARBA" id="ARBA00022840"/>
    </source>
</evidence>
<evidence type="ECO:0000313" key="12">
    <source>
        <dbReference type="Proteomes" id="UP000218676"/>
    </source>
</evidence>
<organism evidence="11 13">
    <name type="scientific">Photobacterium damsela subsp. piscicida</name>
    <name type="common">Pasteurella piscicida</name>
    <dbReference type="NCBI Taxonomy" id="38294"/>
    <lineage>
        <taxon>Bacteria</taxon>
        <taxon>Pseudomonadati</taxon>
        <taxon>Pseudomonadota</taxon>
        <taxon>Gammaproteobacteria</taxon>
        <taxon>Vibrionales</taxon>
        <taxon>Vibrionaceae</taxon>
        <taxon>Photobacterium</taxon>
    </lineage>
</organism>
<dbReference type="InterPro" id="IPR001977">
    <property type="entry name" value="Depp_CoAkinase"/>
</dbReference>
<dbReference type="GO" id="GO:0004140">
    <property type="term" value="F:dephospho-CoA kinase activity"/>
    <property type="evidence" value="ECO:0007669"/>
    <property type="project" value="UniProtKB-UniRule"/>
</dbReference>
<keyword evidence="4 8" id="KW-0547">Nucleotide-binding</keyword>
<keyword evidence="5 8" id="KW-0418">Kinase</keyword>
<evidence type="ECO:0000256" key="7">
    <source>
        <dbReference type="ARBA" id="ARBA00022993"/>
    </source>
</evidence>
<dbReference type="RefSeq" id="WP_086957271.1">
    <property type="nucleotide sequence ID" value="NZ_AP018045.1"/>
</dbReference>
<keyword evidence="2 8" id="KW-0963">Cytoplasm</keyword>
<evidence type="ECO:0000313" key="11">
    <source>
        <dbReference type="EMBL" id="QOD56878.1"/>
    </source>
</evidence>
<dbReference type="Gene3D" id="3.40.50.300">
    <property type="entry name" value="P-loop containing nucleotide triphosphate hydrolases"/>
    <property type="match status" value="1"/>
</dbReference>
<dbReference type="InterPro" id="IPR027417">
    <property type="entry name" value="P-loop_NTPase"/>
</dbReference>
<dbReference type="CDD" id="cd02022">
    <property type="entry name" value="DPCK"/>
    <property type="match status" value="1"/>
</dbReference>
<comment type="subcellular location">
    <subcellularLocation>
        <location evidence="8">Cytoplasm</location>
    </subcellularLocation>
</comment>
<evidence type="ECO:0000256" key="2">
    <source>
        <dbReference type="ARBA" id="ARBA00022490"/>
    </source>
</evidence>
<dbReference type="FunFam" id="3.40.50.300:FF:000518">
    <property type="entry name" value="Dephospho-CoA kinase"/>
    <property type="match status" value="1"/>
</dbReference>
<dbReference type="UniPathway" id="UPA00241">
    <property type="reaction ID" value="UER00356"/>
</dbReference>
<dbReference type="AlphaFoldDB" id="A0A1V1V6D7"/>
<dbReference type="HAMAP" id="MF_00376">
    <property type="entry name" value="Dephospho_CoA_kinase"/>
    <property type="match status" value="1"/>
</dbReference>
<dbReference type="GO" id="GO:0015937">
    <property type="term" value="P:coenzyme A biosynthetic process"/>
    <property type="evidence" value="ECO:0007669"/>
    <property type="project" value="UniProtKB-UniRule"/>
</dbReference>
<evidence type="ECO:0000313" key="13">
    <source>
        <dbReference type="Proteomes" id="UP000516656"/>
    </source>
</evidence>
<proteinExistence type="inferred from homology"/>
<comment type="pathway">
    <text evidence="8">Cofactor biosynthesis; coenzyme A biosynthesis; CoA from (R)-pantothenate: step 5/5.</text>
</comment>
<keyword evidence="6 8" id="KW-0067">ATP-binding</keyword>
<sequence length="200" mass="22241">MSFVVGLTGGIGSGKTTVANLFARYGVDLIDADIIARDVVAPNSADLAAIIDKFGADITLENGELDRAQLRQLIFSNPELKEWLNQLLHPMIRQQMLAQIQASTSPYCLLIVPLMVENNLQALTQRLLVVDVDEQVQIQRTQQRDKVPLEQVKKILASQASRSERLAGADDVITNNDDEQALYPQVEKLHQYYLALSQSQ</sequence>
<dbReference type="Proteomes" id="UP000516656">
    <property type="component" value="Chromosome 1"/>
</dbReference>
<dbReference type="PROSITE" id="PS51219">
    <property type="entry name" value="DPCK"/>
    <property type="match status" value="1"/>
</dbReference>
<reference evidence="12" key="2">
    <citation type="submission" date="2017-05" db="EMBL/GenBank/DDBJ databases">
        <title>Whole genome sequence of fish pathogenic bacteria, Photobacterium damselae subsp. piscicida, strain 91-197, isolated from hybrid striped bass (Morone sp.) in USA.</title>
        <authorList>
            <person name="Teru Y."/>
            <person name="Hikima J."/>
            <person name="Kono T."/>
            <person name="Sakai M."/>
            <person name="Takano T."/>
            <person name="Hawke J.P."/>
            <person name="Takeyama H."/>
            <person name="Aoki T."/>
        </authorList>
    </citation>
    <scope>NUCLEOTIDE SEQUENCE [LARGE SCALE GENOMIC DNA]</scope>
    <source>
        <strain evidence="12">91-197</strain>
    </source>
</reference>
<protein>
    <recommendedName>
        <fullName evidence="8 9">Dephospho-CoA kinase</fullName>
        <ecNumber evidence="8 9">2.7.1.24</ecNumber>
    </recommendedName>
    <alternativeName>
        <fullName evidence="8">Dephosphocoenzyme A kinase</fullName>
    </alternativeName>
</protein>
<keyword evidence="7 8" id="KW-0173">Coenzyme A biosynthesis</keyword>
<gene>
    <name evidence="8 11" type="primary">coaE</name>
    <name evidence="11" type="ORF">IC627_02025</name>
    <name evidence="10" type="ORF">PDPUS_1_02840</name>
</gene>
<dbReference type="EMBL" id="CP061854">
    <property type="protein sequence ID" value="QOD56878.1"/>
    <property type="molecule type" value="Genomic_DNA"/>
</dbReference>
<evidence type="ECO:0000313" key="10">
    <source>
        <dbReference type="EMBL" id="BAX54214.1"/>
    </source>
</evidence>
<dbReference type="SUPFAM" id="SSF52540">
    <property type="entry name" value="P-loop containing nucleoside triphosphate hydrolases"/>
    <property type="match status" value="1"/>
</dbReference>
<dbReference type="NCBIfam" id="TIGR00152">
    <property type="entry name" value="dephospho-CoA kinase"/>
    <property type="match status" value="1"/>
</dbReference>
<dbReference type="Pfam" id="PF01121">
    <property type="entry name" value="CoaE"/>
    <property type="match status" value="1"/>
</dbReference>
<comment type="function">
    <text evidence="8">Catalyzes the phosphorylation of the 3'-hydroxyl group of dephosphocoenzyme A to form coenzyme A.</text>
</comment>
<comment type="catalytic activity">
    <reaction evidence="8">
        <text>3'-dephospho-CoA + ATP = ADP + CoA + H(+)</text>
        <dbReference type="Rhea" id="RHEA:18245"/>
        <dbReference type="ChEBI" id="CHEBI:15378"/>
        <dbReference type="ChEBI" id="CHEBI:30616"/>
        <dbReference type="ChEBI" id="CHEBI:57287"/>
        <dbReference type="ChEBI" id="CHEBI:57328"/>
        <dbReference type="ChEBI" id="CHEBI:456216"/>
        <dbReference type="EC" id="2.7.1.24"/>
    </reaction>
</comment>
<feature type="binding site" evidence="8">
    <location>
        <begin position="12"/>
        <end position="17"/>
    </location>
    <ligand>
        <name>ATP</name>
        <dbReference type="ChEBI" id="CHEBI:30616"/>
    </ligand>
</feature>
<dbReference type="GO" id="GO:0005737">
    <property type="term" value="C:cytoplasm"/>
    <property type="evidence" value="ECO:0007669"/>
    <property type="project" value="UniProtKB-SubCell"/>
</dbReference>
<name>A0A1V1V6D7_PHODP</name>
<comment type="similarity">
    <text evidence="1 8">Belongs to the CoaE family.</text>
</comment>